<organism evidence="2 3">
    <name type="scientific">Rufibacter latericius</name>
    <dbReference type="NCBI Taxonomy" id="2487040"/>
    <lineage>
        <taxon>Bacteria</taxon>
        <taxon>Pseudomonadati</taxon>
        <taxon>Bacteroidota</taxon>
        <taxon>Cytophagia</taxon>
        <taxon>Cytophagales</taxon>
        <taxon>Hymenobacteraceae</taxon>
        <taxon>Rufibacter</taxon>
    </lineage>
</organism>
<protein>
    <submittedName>
        <fullName evidence="2">HNH endonuclease</fullName>
    </submittedName>
</protein>
<dbReference type="RefSeq" id="WP_123125660.1">
    <property type="nucleotide sequence ID" value="NZ_RJJD01000002.1"/>
</dbReference>
<dbReference type="GO" id="GO:0008270">
    <property type="term" value="F:zinc ion binding"/>
    <property type="evidence" value="ECO:0007669"/>
    <property type="project" value="InterPro"/>
</dbReference>
<dbReference type="InterPro" id="IPR003615">
    <property type="entry name" value="HNH_nuc"/>
</dbReference>
<dbReference type="Proteomes" id="UP000272117">
    <property type="component" value="Unassembled WGS sequence"/>
</dbReference>
<dbReference type="GO" id="GO:0003676">
    <property type="term" value="F:nucleic acid binding"/>
    <property type="evidence" value="ECO:0007669"/>
    <property type="project" value="InterPro"/>
</dbReference>
<dbReference type="Gene3D" id="1.10.30.50">
    <property type="match status" value="1"/>
</dbReference>
<dbReference type="EMBL" id="RJJD01000002">
    <property type="protein sequence ID" value="RNI30442.1"/>
    <property type="molecule type" value="Genomic_DNA"/>
</dbReference>
<name>A0A3M9MY16_9BACT</name>
<dbReference type="InterPro" id="IPR002711">
    <property type="entry name" value="HNH"/>
</dbReference>
<sequence length="283" mass="33299">MKLIDKPKKEVLDILIILKIDTTRKGVIQDIDSVVDILREREALYVKKVDDNTLFEIPREEVISSRVNKAKIISYYEYRILNKPNGREFYDEIILSAPHDICPYCSIRTVKTVDHFLPKSEYPSYSITPTNLVPSCRDCNTDKKISFPTNKKDQTFHPYFDKVDNISWISAELQKTEPLSFLYKVIKPEWWDDTIYDRACCHFEGYNINQLFSNEADRELRGMQHQFKKLHSKDKNLLKAHLLETYDSCLNGLGILDWKTLMYQELSTNEWFLDGCIGVNFFE</sequence>
<dbReference type="OrthoDB" id="9816185at2"/>
<reference evidence="2 3" key="1">
    <citation type="submission" date="2018-11" db="EMBL/GenBank/DDBJ databases">
        <title>Rufibacter latericius sp. nov., isolated from water in Baiyang Lake.</title>
        <authorList>
            <person name="Yang Y."/>
        </authorList>
    </citation>
    <scope>NUCLEOTIDE SEQUENCE [LARGE SCALE GENOMIC DNA]</scope>
    <source>
        <strain evidence="2 3">R-22-1c-1</strain>
    </source>
</reference>
<evidence type="ECO:0000313" key="3">
    <source>
        <dbReference type="Proteomes" id="UP000272117"/>
    </source>
</evidence>
<dbReference type="GO" id="GO:0004519">
    <property type="term" value="F:endonuclease activity"/>
    <property type="evidence" value="ECO:0007669"/>
    <property type="project" value="UniProtKB-KW"/>
</dbReference>
<dbReference type="Pfam" id="PF01844">
    <property type="entry name" value="HNH"/>
    <property type="match status" value="1"/>
</dbReference>
<comment type="caution">
    <text evidence="2">The sequence shown here is derived from an EMBL/GenBank/DDBJ whole genome shotgun (WGS) entry which is preliminary data.</text>
</comment>
<dbReference type="CDD" id="cd00085">
    <property type="entry name" value="HNHc"/>
    <property type="match status" value="1"/>
</dbReference>
<gene>
    <name evidence="2" type="ORF">EFB08_04025</name>
</gene>
<evidence type="ECO:0000313" key="2">
    <source>
        <dbReference type="EMBL" id="RNI30442.1"/>
    </source>
</evidence>
<keyword evidence="3" id="KW-1185">Reference proteome</keyword>
<evidence type="ECO:0000259" key="1">
    <source>
        <dbReference type="Pfam" id="PF01844"/>
    </source>
</evidence>
<keyword evidence="2" id="KW-0378">Hydrolase</keyword>
<keyword evidence="2" id="KW-0540">Nuclease</keyword>
<keyword evidence="2" id="KW-0255">Endonuclease</keyword>
<feature type="domain" description="HNH" evidence="1">
    <location>
        <begin position="102"/>
        <end position="143"/>
    </location>
</feature>
<dbReference type="AlphaFoldDB" id="A0A3M9MY16"/>
<accession>A0A3M9MY16</accession>
<proteinExistence type="predicted"/>